<sequence>MEQEGEYGWGCGSIMAFIMVLFMLLFLPWSMNSSPISPPSSFTLLLIPFILILLFIILSSSS</sequence>
<dbReference type="Proteomes" id="UP001443914">
    <property type="component" value="Unassembled WGS sequence"/>
</dbReference>
<keyword evidence="1" id="KW-1133">Transmembrane helix</keyword>
<evidence type="ECO:0000313" key="2">
    <source>
        <dbReference type="EMBL" id="KAK9741716.1"/>
    </source>
</evidence>
<evidence type="ECO:0000256" key="1">
    <source>
        <dbReference type="SAM" id="Phobius"/>
    </source>
</evidence>
<keyword evidence="3" id="KW-1185">Reference proteome</keyword>
<accession>A0AAW1M777</accession>
<keyword evidence="1" id="KW-0812">Transmembrane</keyword>
<evidence type="ECO:0008006" key="4">
    <source>
        <dbReference type="Google" id="ProtNLM"/>
    </source>
</evidence>
<evidence type="ECO:0000313" key="3">
    <source>
        <dbReference type="Proteomes" id="UP001443914"/>
    </source>
</evidence>
<organism evidence="2 3">
    <name type="scientific">Saponaria officinalis</name>
    <name type="common">Common soapwort</name>
    <name type="synonym">Lychnis saponaria</name>
    <dbReference type="NCBI Taxonomy" id="3572"/>
    <lineage>
        <taxon>Eukaryota</taxon>
        <taxon>Viridiplantae</taxon>
        <taxon>Streptophyta</taxon>
        <taxon>Embryophyta</taxon>
        <taxon>Tracheophyta</taxon>
        <taxon>Spermatophyta</taxon>
        <taxon>Magnoliopsida</taxon>
        <taxon>eudicotyledons</taxon>
        <taxon>Gunneridae</taxon>
        <taxon>Pentapetalae</taxon>
        <taxon>Caryophyllales</taxon>
        <taxon>Caryophyllaceae</taxon>
        <taxon>Caryophylleae</taxon>
        <taxon>Saponaria</taxon>
    </lineage>
</organism>
<dbReference type="AlphaFoldDB" id="A0AAW1M777"/>
<name>A0AAW1M777_SAPOF</name>
<reference evidence="2" key="1">
    <citation type="submission" date="2024-03" db="EMBL/GenBank/DDBJ databases">
        <title>WGS assembly of Saponaria officinalis var. Norfolk2.</title>
        <authorList>
            <person name="Jenkins J."/>
            <person name="Shu S."/>
            <person name="Grimwood J."/>
            <person name="Barry K."/>
            <person name="Goodstein D."/>
            <person name="Schmutz J."/>
            <person name="Leebens-Mack J."/>
            <person name="Osbourn A."/>
        </authorList>
    </citation>
    <scope>NUCLEOTIDE SEQUENCE [LARGE SCALE GENOMIC DNA]</scope>
    <source>
        <strain evidence="2">JIC</strain>
    </source>
</reference>
<proteinExistence type="predicted"/>
<dbReference type="EMBL" id="JBDFQZ010000003">
    <property type="protein sequence ID" value="KAK9741716.1"/>
    <property type="molecule type" value="Genomic_DNA"/>
</dbReference>
<comment type="caution">
    <text evidence="2">The sequence shown here is derived from an EMBL/GenBank/DDBJ whole genome shotgun (WGS) entry which is preliminary data.</text>
</comment>
<keyword evidence="1" id="KW-0472">Membrane</keyword>
<feature type="transmembrane region" description="Helical" evidence="1">
    <location>
        <begin position="41"/>
        <end position="58"/>
    </location>
</feature>
<protein>
    <recommendedName>
        <fullName evidence="4">Transmembrane protein</fullName>
    </recommendedName>
</protein>
<feature type="transmembrane region" description="Helical" evidence="1">
    <location>
        <begin position="7"/>
        <end position="29"/>
    </location>
</feature>
<gene>
    <name evidence="2" type="ORF">RND81_03G123300</name>
</gene>